<keyword evidence="2" id="KW-1185">Reference proteome</keyword>
<proteinExistence type="predicted"/>
<gene>
    <name evidence="1" type="ORF">MILVUS5_LOCUS9160</name>
</gene>
<dbReference type="Proteomes" id="UP001177021">
    <property type="component" value="Unassembled WGS sequence"/>
</dbReference>
<dbReference type="EMBL" id="CASHSV030000024">
    <property type="protein sequence ID" value="CAJ2639073.1"/>
    <property type="molecule type" value="Genomic_DNA"/>
</dbReference>
<evidence type="ECO:0000313" key="1">
    <source>
        <dbReference type="EMBL" id="CAJ2639073.1"/>
    </source>
</evidence>
<protein>
    <submittedName>
        <fullName evidence="1">Uncharacterized protein</fullName>
    </submittedName>
</protein>
<accession>A0ACB0J4R6</accession>
<evidence type="ECO:0000313" key="2">
    <source>
        <dbReference type="Proteomes" id="UP001177021"/>
    </source>
</evidence>
<name>A0ACB0J4R6_TRIPR</name>
<sequence>MAADRISELPDHIVSHILSFLPTKLAATTTILSKRWKSVWHSVLTLDFDDQTFKDFDSLTNFIISTMSSRDIKLPIHSFTFKCVNESSPYDLKVLNLCVILAVQYGKLENLSLHMPLHSIVKGLRNPNVIHLSPYIFSCKTLQVLDLNCLILKDISFQPLDLPLLKTLRWDVVLFKSINHVIELLSSCPILEELHVRYSVFVDTTIPEQNNLKALPNLVKASMHTPFYPSTLLTLLSGVKNLHLETNEVIISCTEFPIFYNLTSIELIFIYKDQTVPEKSKLVWLLKFLKHCPKLQNITIQDCDDGDQSDIFDKYLKDDPIVPTCLSSQLKTFCLIGFKGTENELKFLTYIIQNSKVIQTMTVSSTGSAVFYKEKTYTIDKNQINQILMKLSSSGFTTWKFVFDRCVNYVILDIL</sequence>
<comment type="caution">
    <text evidence="1">The sequence shown here is derived from an EMBL/GenBank/DDBJ whole genome shotgun (WGS) entry which is preliminary data.</text>
</comment>
<reference evidence="1" key="1">
    <citation type="submission" date="2023-10" db="EMBL/GenBank/DDBJ databases">
        <authorList>
            <person name="Rodriguez Cubillos JULIANA M."/>
            <person name="De Vega J."/>
        </authorList>
    </citation>
    <scope>NUCLEOTIDE SEQUENCE</scope>
</reference>
<organism evidence="1 2">
    <name type="scientific">Trifolium pratense</name>
    <name type="common">Red clover</name>
    <dbReference type="NCBI Taxonomy" id="57577"/>
    <lineage>
        <taxon>Eukaryota</taxon>
        <taxon>Viridiplantae</taxon>
        <taxon>Streptophyta</taxon>
        <taxon>Embryophyta</taxon>
        <taxon>Tracheophyta</taxon>
        <taxon>Spermatophyta</taxon>
        <taxon>Magnoliopsida</taxon>
        <taxon>eudicotyledons</taxon>
        <taxon>Gunneridae</taxon>
        <taxon>Pentapetalae</taxon>
        <taxon>rosids</taxon>
        <taxon>fabids</taxon>
        <taxon>Fabales</taxon>
        <taxon>Fabaceae</taxon>
        <taxon>Papilionoideae</taxon>
        <taxon>50 kb inversion clade</taxon>
        <taxon>NPAAA clade</taxon>
        <taxon>Hologalegina</taxon>
        <taxon>IRL clade</taxon>
        <taxon>Trifolieae</taxon>
        <taxon>Trifolium</taxon>
    </lineage>
</organism>